<reference evidence="2" key="1">
    <citation type="submission" date="2021-02" db="EMBL/GenBank/DDBJ databases">
        <authorList>
            <person name="Nowell W R."/>
        </authorList>
    </citation>
    <scope>NUCLEOTIDE SEQUENCE</scope>
</reference>
<protein>
    <recommendedName>
        <fullName evidence="4">Defensin-like protein</fullName>
    </recommendedName>
</protein>
<feature type="chain" id="PRO_5032589514" description="Defensin-like protein" evidence="1">
    <location>
        <begin position="28"/>
        <end position="86"/>
    </location>
</feature>
<evidence type="ECO:0008006" key="4">
    <source>
        <dbReference type="Google" id="ProtNLM"/>
    </source>
</evidence>
<gene>
    <name evidence="2" type="ORF">JYZ213_LOCUS2107</name>
</gene>
<evidence type="ECO:0000313" key="2">
    <source>
        <dbReference type="EMBL" id="CAF0744743.1"/>
    </source>
</evidence>
<dbReference type="EMBL" id="CAJNOG010000010">
    <property type="protein sequence ID" value="CAF0744743.1"/>
    <property type="molecule type" value="Genomic_DNA"/>
</dbReference>
<proteinExistence type="predicted"/>
<evidence type="ECO:0000256" key="1">
    <source>
        <dbReference type="SAM" id="SignalP"/>
    </source>
</evidence>
<evidence type="ECO:0000313" key="3">
    <source>
        <dbReference type="Proteomes" id="UP000663845"/>
    </source>
</evidence>
<dbReference type="AlphaFoldDB" id="A0A813NTI3"/>
<organism evidence="2 3">
    <name type="scientific">Adineta steineri</name>
    <dbReference type="NCBI Taxonomy" id="433720"/>
    <lineage>
        <taxon>Eukaryota</taxon>
        <taxon>Metazoa</taxon>
        <taxon>Spiralia</taxon>
        <taxon>Gnathifera</taxon>
        <taxon>Rotifera</taxon>
        <taxon>Eurotatoria</taxon>
        <taxon>Bdelloidea</taxon>
        <taxon>Adinetida</taxon>
        <taxon>Adinetidae</taxon>
        <taxon>Adineta</taxon>
    </lineage>
</organism>
<comment type="caution">
    <text evidence="2">The sequence shown here is derived from an EMBL/GenBank/DDBJ whole genome shotgun (WGS) entry which is preliminary data.</text>
</comment>
<name>A0A813NTI3_9BILA</name>
<feature type="signal peptide" evidence="1">
    <location>
        <begin position="1"/>
        <end position="27"/>
    </location>
</feature>
<accession>A0A813NTI3</accession>
<dbReference type="Proteomes" id="UP000663845">
    <property type="component" value="Unassembled WGS sequence"/>
</dbReference>
<keyword evidence="1" id="KW-0732">Signal</keyword>
<sequence length="86" mass="9206">MAFNSKTTVLFGILLVAMILFIQIGESEGFLGIFKRRSCGCPDTDKCNSNCISRFGGQGGRCAGLANLACECLIGDHWTPKANRCG</sequence>